<dbReference type="InterPro" id="IPR037055">
    <property type="entry name" value="MHC_I-like_Ag-recog_sf"/>
</dbReference>
<dbReference type="PROSITE" id="PS50835">
    <property type="entry name" value="IG_LIKE"/>
    <property type="match status" value="1"/>
</dbReference>
<dbReference type="Gene3D" id="3.30.500.10">
    <property type="entry name" value="MHC class I-like antigen recognition-like"/>
    <property type="match status" value="1"/>
</dbReference>
<dbReference type="InParanoid" id="W5K7L3"/>
<dbReference type="Pfam" id="PF00129">
    <property type="entry name" value="MHC_I"/>
    <property type="match status" value="1"/>
</dbReference>
<dbReference type="PANTHER" id="PTHR16675">
    <property type="entry name" value="MHC CLASS I-RELATED"/>
    <property type="match status" value="1"/>
</dbReference>
<dbReference type="Ensembl" id="ENSAMXT00000003574.2">
    <property type="protein sequence ID" value="ENSAMXP00000003574.2"/>
    <property type="gene ID" value="ENSAMXG00000003502.2"/>
</dbReference>
<dbReference type="SMART" id="SM00407">
    <property type="entry name" value="IGc1"/>
    <property type="match status" value="1"/>
</dbReference>
<dbReference type="InterPro" id="IPR050208">
    <property type="entry name" value="MHC_class-I_related"/>
</dbReference>
<reference evidence="5" key="1">
    <citation type="submission" date="2013-03" db="EMBL/GenBank/DDBJ databases">
        <authorList>
            <person name="Jeffery W."/>
            <person name="Warren W."/>
            <person name="Wilson R.K."/>
        </authorList>
    </citation>
    <scope>NUCLEOTIDE SEQUENCE</scope>
    <source>
        <strain evidence="5">female</strain>
    </source>
</reference>
<proteinExistence type="predicted"/>
<protein>
    <recommendedName>
        <fullName evidence="3">Ig-like domain-containing protein</fullName>
    </recommendedName>
</protein>
<dbReference type="AlphaFoldDB" id="W5K7L3"/>
<reference evidence="4" key="3">
    <citation type="submission" date="2025-08" db="UniProtKB">
        <authorList>
            <consortium name="Ensembl"/>
        </authorList>
    </citation>
    <scope>IDENTIFICATION</scope>
</reference>
<feature type="domain" description="Ig-like" evidence="3">
    <location>
        <begin position="190"/>
        <end position="277"/>
    </location>
</feature>
<accession>W5K7L3</accession>
<dbReference type="SUPFAM" id="SSF54452">
    <property type="entry name" value="MHC antigen-recognition domain"/>
    <property type="match status" value="1"/>
</dbReference>
<keyword evidence="2" id="KW-0472">Membrane</keyword>
<name>W5K7L3_ASTMX</name>
<keyword evidence="5" id="KW-1185">Reference proteome</keyword>
<dbReference type="InterPro" id="IPR013783">
    <property type="entry name" value="Ig-like_fold"/>
</dbReference>
<dbReference type="STRING" id="7994.ENSAMXP00000003574"/>
<evidence type="ECO:0000259" key="3">
    <source>
        <dbReference type="PROSITE" id="PS50835"/>
    </source>
</evidence>
<dbReference type="InterPro" id="IPR003597">
    <property type="entry name" value="Ig_C1-set"/>
</dbReference>
<dbReference type="InterPro" id="IPR036179">
    <property type="entry name" value="Ig-like_dom_sf"/>
</dbReference>
<reference evidence="5" key="2">
    <citation type="journal article" date="2014" name="Nat. Commun.">
        <title>The cavefish genome reveals candidate genes for eye loss.</title>
        <authorList>
            <person name="McGaugh S.E."/>
            <person name="Gross J.B."/>
            <person name="Aken B."/>
            <person name="Blin M."/>
            <person name="Borowsky R."/>
            <person name="Chalopin D."/>
            <person name="Hinaux H."/>
            <person name="Jeffery W.R."/>
            <person name="Keene A."/>
            <person name="Ma L."/>
            <person name="Minx P."/>
            <person name="Murphy D."/>
            <person name="O'Quin K.E."/>
            <person name="Retaux S."/>
            <person name="Rohner N."/>
            <person name="Searle S.M."/>
            <person name="Stahl B.A."/>
            <person name="Tabin C."/>
            <person name="Volff J.N."/>
            <person name="Yoshizawa M."/>
            <person name="Warren W.C."/>
        </authorList>
    </citation>
    <scope>NUCLEOTIDE SEQUENCE [LARGE SCALE GENOMIC DNA]</scope>
    <source>
        <strain evidence="5">female</strain>
    </source>
</reference>
<dbReference type="HOGENOM" id="CLU_047501_0_0_1"/>
<reference evidence="4" key="4">
    <citation type="submission" date="2025-09" db="UniProtKB">
        <authorList>
            <consortium name="Ensembl"/>
        </authorList>
    </citation>
    <scope>IDENTIFICATION</scope>
</reference>
<keyword evidence="1" id="KW-0325">Glycoprotein</keyword>
<dbReference type="SUPFAM" id="SSF48726">
    <property type="entry name" value="Immunoglobulin"/>
    <property type="match status" value="1"/>
</dbReference>
<dbReference type="GeneTree" id="ENSGT01120000271825"/>
<dbReference type="Pfam" id="PF07654">
    <property type="entry name" value="C1-set"/>
    <property type="match status" value="1"/>
</dbReference>
<evidence type="ECO:0000256" key="2">
    <source>
        <dbReference type="SAM" id="Phobius"/>
    </source>
</evidence>
<sequence length="328" mass="36945">MQIACALFLLIKPEQLFSFSTDSGSLILCLSMVKSSGFNTIPDYIHKNTLNDVTIFHYDSDTDSKMPCPDWVNSTAARQEWNFLDYETQYIRHYINLGFESAVQQFNHTGSLADSNTYQARGCCVLYPNGTSASSLSHTFNGKDFIGFDFDRKTFVAAVSQAVVYKQQRDRDEVSVRNITFTFFKLFSVPEVRLIEKKKKAGSVTVTCHVTGFYPREVQVFWLGSDLQPVDEGVTEILPNDDGTYQTRKSVIVPGEDVGKQNYSCVVLHISVPNNITTVWEVKAGGVAVWIPLLCISLLASVIGIGVWWRCKTRGKKLNYCTIKKYEP</sequence>
<organism evidence="4 5">
    <name type="scientific">Astyanax mexicanus</name>
    <name type="common">Blind cave fish</name>
    <name type="synonym">Astyanax fasciatus mexicanus</name>
    <dbReference type="NCBI Taxonomy" id="7994"/>
    <lineage>
        <taxon>Eukaryota</taxon>
        <taxon>Metazoa</taxon>
        <taxon>Chordata</taxon>
        <taxon>Craniata</taxon>
        <taxon>Vertebrata</taxon>
        <taxon>Euteleostomi</taxon>
        <taxon>Actinopterygii</taxon>
        <taxon>Neopterygii</taxon>
        <taxon>Teleostei</taxon>
        <taxon>Ostariophysi</taxon>
        <taxon>Characiformes</taxon>
        <taxon>Characoidei</taxon>
        <taxon>Acestrorhamphidae</taxon>
        <taxon>Acestrorhamphinae</taxon>
        <taxon>Astyanax</taxon>
    </lineage>
</organism>
<dbReference type="InterPro" id="IPR011161">
    <property type="entry name" value="MHC_I-like_Ag-recog"/>
</dbReference>
<evidence type="ECO:0000256" key="1">
    <source>
        <dbReference type="ARBA" id="ARBA00023180"/>
    </source>
</evidence>
<dbReference type="InterPro" id="IPR007110">
    <property type="entry name" value="Ig-like_dom"/>
</dbReference>
<feature type="transmembrane region" description="Helical" evidence="2">
    <location>
        <begin position="287"/>
        <end position="309"/>
    </location>
</feature>
<dbReference type="Proteomes" id="UP000018467">
    <property type="component" value="Unassembled WGS sequence"/>
</dbReference>
<keyword evidence="2" id="KW-1133">Transmembrane helix</keyword>
<keyword evidence="2" id="KW-0812">Transmembrane</keyword>
<evidence type="ECO:0000313" key="4">
    <source>
        <dbReference type="Ensembl" id="ENSAMXP00000003574.2"/>
    </source>
</evidence>
<evidence type="ECO:0000313" key="5">
    <source>
        <dbReference type="Proteomes" id="UP000018467"/>
    </source>
</evidence>
<dbReference type="InterPro" id="IPR011162">
    <property type="entry name" value="MHC_I/II-like_Ag-recog"/>
</dbReference>
<dbReference type="Gene3D" id="2.60.40.10">
    <property type="entry name" value="Immunoglobulins"/>
    <property type="match status" value="1"/>
</dbReference>
<dbReference type="PANTHER" id="PTHR16675:SF235">
    <property type="entry name" value="SHKT DOMAIN-CONTAINING PROTEIN"/>
    <property type="match status" value="1"/>
</dbReference>